<feature type="transmembrane region" description="Helical" evidence="1">
    <location>
        <begin position="200"/>
        <end position="221"/>
    </location>
</feature>
<evidence type="ECO:0000313" key="2">
    <source>
        <dbReference type="EMBL" id="AEI14683.1"/>
    </source>
</evidence>
<evidence type="ECO:0000256" key="1">
    <source>
        <dbReference type="SAM" id="Phobius"/>
    </source>
</evidence>
<feature type="transmembrane region" description="Helical" evidence="1">
    <location>
        <begin position="265"/>
        <end position="284"/>
    </location>
</feature>
<gene>
    <name evidence="2" type="ordered locus">Flexsi_1025</name>
</gene>
<sequence>MEYYLIFIISVIIFSFVGLNLFSVLVLTIGAYAFMAGFDLHQLSFLLFNNAMNLKDKSEIVAIPFLLAASEMLVNFGYFGRLKTFLFCKKNMKFWSFFLFFIFSSIPAGSSLIYNRILKENFSLAEFGGDRDGYLKANFFLSALSFIMPVSIPVIIIASLLNVSLKAVIFFTLILTIAVFVLYYFIFIRRYLTVMTSDKKGTLTGILPVVIFVILFFYLIYAVSFPVNVTAEILFFTTLIFVFLQNRRDFPGKLLVSIKNTILRSGVLISLVYLIGIINFFHIYTGASGELFDYLLFSFANSSYLIISVFIIAFLLLELIDPLGILLILYPIYYSLLGTYDISYIVFIVSFTFFVSLGLMSNISGLPGNFYRNAYNLNSADIYQIFLFEYFIIVVVSFFTLSFFGSFL</sequence>
<feature type="transmembrane region" description="Helical" evidence="1">
    <location>
        <begin position="6"/>
        <end position="38"/>
    </location>
</feature>
<feature type="transmembrane region" description="Helical" evidence="1">
    <location>
        <begin position="227"/>
        <end position="244"/>
    </location>
</feature>
<keyword evidence="1" id="KW-0472">Membrane</keyword>
<dbReference type="eggNOG" id="COG1593">
    <property type="taxonomic scope" value="Bacteria"/>
</dbReference>
<evidence type="ECO:0000313" key="3">
    <source>
        <dbReference type="Proteomes" id="UP000006621"/>
    </source>
</evidence>
<dbReference type="EMBL" id="CP002858">
    <property type="protein sequence ID" value="AEI14683.1"/>
    <property type="molecule type" value="Genomic_DNA"/>
</dbReference>
<accession>F8E5Q2</accession>
<dbReference type="KEGG" id="fsi:Flexsi_1025"/>
<organism evidence="2 3">
    <name type="scientific">Flexistipes sinusarabici (strain ATCC 49648 / DSM 4947 / MAS 10)</name>
    <dbReference type="NCBI Taxonomy" id="717231"/>
    <lineage>
        <taxon>Bacteria</taxon>
        <taxon>Pseudomonadati</taxon>
        <taxon>Deferribacterota</taxon>
        <taxon>Deferribacteres</taxon>
        <taxon>Deferribacterales</taxon>
        <taxon>Flexistipitaceae</taxon>
        <taxon>Flexistipes</taxon>
    </lineage>
</organism>
<feature type="transmembrane region" description="Helical" evidence="1">
    <location>
        <begin position="304"/>
        <end position="330"/>
    </location>
</feature>
<keyword evidence="1" id="KW-0812">Transmembrane</keyword>
<feature type="transmembrane region" description="Helical" evidence="1">
    <location>
        <begin position="342"/>
        <end position="363"/>
    </location>
</feature>
<proteinExistence type="predicted"/>
<dbReference type="STRING" id="717231.Flexsi_1025"/>
<feature type="transmembrane region" description="Helical" evidence="1">
    <location>
        <begin position="59"/>
        <end position="79"/>
    </location>
</feature>
<dbReference type="RefSeq" id="WP_013886173.1">
    <property type="nucleotide sequence ID" value="NC_015672.1"/>
</dbReference>
<reference evidence="3" key="2">
    <citation type="submission" date="2011-06" db="EMBL/GenBank/DDBJ databases">
        <title>The complete genome of Flexistipes sinusarabici DSM 4947.</title>
        <authorList>
            <person name="Lucas S."/>
            <person name="Han J."/>
            <person name="Lapidus A."/>
            <person name="Bruce D."/>
            <person name="Goodwin L."/>
            <person name="Pitluck S."/>
            <person name="Peters L."/>
            <person name="Kyrpides N."/>
            <person name="Mavromatis K."/>
            <person name="Ivanova N."/>
            <person name="Mikhailova N."/>
            <person name="Chertkov O."/>
            <person name="Detter J.C."/>
            <person name="Tapia R."/>
            <person name="Han C."/>
            <person name="Land M."/>
            <person name="Hauser L."/>
            <person name="Markowitz V."/>
            <person name="Cheng J.-F."/>
            <person name="Hugenholtz P."/>
            <person name="Woyke T."/>
            <person name="Wu D."/>
            <person name="Spring S."/>
            <person name="Schroeder M."/>
            <person name="Brambilla E."/>
            <person name="Klenk H.-P."/>
            <person name="Eisen J.A."/>
        </authorList>
    </citation>
    <scope>NUCLEOTIDE SEQUENCE [LARGE SCALE GENOMIC DNA]</scope>
    <source>
        <strain evidence="3">DSM 4947 / MAS 10</strain>
    </source>
</reference>
<dbReference type="Proteomes" id="UP000006621">
    <property type="component" value="Chromosome"/>
</dbReference>
<name>F8E5Q2_FLESM</name>
<reference evidence="2 3" key="1">
    <citation type="journal article" date="2011" name="Stand. Genomic Sci.">
        <title>Genome sequence of the moderately thermophilic halophile Flexistipes sinusarabici strain (MAS10).</title>
        <authorList>
            <person name="Lapidus A."/>
            <person name="Chertkov O."/>
            <person name="Nolan M."/>
            <person name="Lucas S."/>
            <person name="Hammon N."/>
            <person name="Deshpande S."/>
            <person name="Cheng J.F."/>
            <person name="Tapia R."/>
            <person name="Han C."/>
            <person name="Goodwin L."/>
            <person name="Pitluck S."/>
            <person name="Liolios K."/>
            <person name="Pagani I."/>
            <person name="Ivanova N."/>
            <person name="Huntemann M."/>
            <person name="Mavromatis K."/>
            <person name="Mikhailova N."/>
            <person name="Pati A."/>
            <person name="Chen A."/>
            <person name="Palaniappan K."/>
            <person name="Land M."/>
            <person name="Hauser L."/>
            <person name="Brambilla E.M."/>
            <person name="Rohde M."/>
            <person name="Abt B."/>
            <person name="Spring S."/>
            <person name="Goker M."/>
            <person name="Bristow J."/>
            <person name="Eisen J.A."/>
            <person name="Markowitz V."/>
            <person name="Hugenholtz P."/>
            <person name="Kyrpides N.C."/>
            <person name="Klenk H.P."/>
            <person name="Woyke T."/>
        </authorList>
    </citation>
    <scope>NUCLEOTIDE SEQUENCE [LARGE SCALE GENOMIC DNA]</scope>
    <source>
        <strain evidence="3">DSM 4947 / MAS 10</strain>
    </source>
</reference>
<feature type="transmembrane region" description="Helical" evidence="1">
    <location>
        <begin position="94"/>
        <end position="118"/>
    </location>
</feature>
<feature type="transmembrane region" description="Helical" evidence="1">
    <location>
        <begin position="383"/>
        <end position="404"/>
    </location>
</feature>
<dbReference type="HOGENOM" id="CLU_688272_0_0_0"/>
<feature type="transmembrane region" description="Helical" evidence="1">
    <location>
        <begin position="167"/>
        <end position="188"/>
    </location>
</feature>
<keyword evidence="3" id="KW-1185">Reference proteome</keyword>
<keyword evidence="1" id="KW-1133">Transmembrane helix</keyword>
<protein>
    <submittedName>
        <fullName evidence="2">Trap C4-dicarboxylate transport system permease DctM subunit</fullName>
    </submittedName>
</protein>
<feature type="transmembrane region" description="Helical" evidence="1">
    <location>
        <begin position="139"/>
        <end position="161"/>
    </location>
</feature>
<dbReference type="AlphaFoldDB" id="F8E5Q2"/>